<dbReference type="EMBL" id="BART01028632">
    <property type="protein sequence ID" value="GAG91659.1"/>
    <property type="molecule type" value="Genomic_DNA"/>
</dbReference>
<evidence type="ECO:0000313" key="1">
    <source>
        <dbReference type="EMBL" id="GAG91659.1"/>
    </source>
</evidence>
<protein>
    <submittedName>
        <fullName evidence="1">Uncharacterized protein</fullName>
    </submittedName>
</protein>
<feature type="non-terminal residue" evidence="1">
    <location>
        <position position="111"/>
    </location>
</feature>
<organism evidence="1">
    <name type="scientific">marine sediment metagenome</name>
    <dbReference type="NCBI Taxonomy" id="412755"/>
    <lineage>
        <taxon>unclassified sequences</taxon>
        <taxon>metagenomes</taxon>
        <taxon>ecological metagenomes</taxon>
    </lineage>
</organism>
<proteinExistence type="predicted"/>
<reference evidence="1" key="1">
    <citation type="journal article" date="2014" name="Front. Microbiol.">
        <title>High frequency of phylogenetically diverse reductive dehalogenase-homologous genes in deep subseafloor sedimentary metagenomes.</title>
        <authorList>
            <person name="Kawai M."/>
            <person name="Futagami T."/>
            <person name="Toyoda A."/>
            <person name="Takaki Y."/>
            <person name="Nishi S."/>
            <person name="Hori S."/>
            <person name="Arai W."/>
            <person name="Tsubouchi T."/>
            <person name="Morono Y."/>
            <person name="Uchiyama I."/>
            <person name="Ito T."/>
            <person name="Fujiyama A."/>
            <person name="Inagaki F."/>
            <person name="Takami H."/>
        </authorList>
    </citation>
    <scope>NUCLEOTIDE SEQUENCE</scope>
    <source>
        <strain evidence="1">Expedition CK06-06</strain>
    </source>
</reference>
<name>X1B7A8_9ZZZZ</name>
<gene>
    <name evidence="1" type="ORF">S01H4_50431</name>
</gene>
<sequence>MEILLQTRAVSGIAALVTTPLRLVVTSAAFGSGKSSARLSPATTLALYWLMQSFGTVEPAHWGPQAPLNAAPPLAREFEARVTVAGKTWGLSGQTQCMRNRYEVCRIGAKR</sequence>
<dbReference type="AlphaFoldDB" id="X1B7A8"/>
<comment type="caution">
    <text evidence="1">The sequence shown here is derived from an EMBL/GenBank/DDBJ whole genome shotgun (WGS) entry which is preliminary data.</text>
</comment>
<accession>X1B7A8</accession>